<evidence type="ECO:0000256" key="2">
    <source>
        <dbReference type="ARBA" id="ARBA00011074"/>
    </source>
</evidence>
<dbReference type="Pfam" id="PF13898">
    <property type="entry name" value="MINDY-3_4_CD"/>
    <property type="match status" value="1"/>
</dbReference>
<evidence type="ECO:0000256" key="7">
    <source>
        <dbReference type="ARBA" id="ARBA00037630"/>
    </source>
</evidence>
<feature type="domain" description="Deubiquitinating enzyme MINDY-3/4 conserved" evidence="10">
    <location>
        <begin position="456"/>
        <end position="793"/>
    </location>
</feature>
<name>A0A4W3K072_CALMI</name>
<dbReference type="CTD" id="84182"/>
<reference evidence="11" key="4">
    <citation type="submission" date="2025-08" db="UniProtKB">
        <authorList>
            <consortium name="Ensembl"/>
        </authorList>
    </citation>
    <scope>IDENTIFICATION</scope>
</reference>
<evidence type="ECO:0000256" key="1">
    <source>
        <dbReference type="ARBA" id="ARBA00000707"/>
    </source>
</evidence>
<dbReference type="Pfam" id="PF26038">
    <property type="entry name" value="Dimer_MINDY4_N"/>
    <property type="match status" value="1"/>
</dbReference>
<evidence type="ECO:0000259" key="10">
    <source>
        <dbReference type="SMART" id="SM01174"/>
    </source>
</evidence>
<dbReference type="EC" id="3.4.19.12" evidence="8"/>
<evidence type="ECO:0000256" key="6">
    <source>
        <dbReference type="ARBA" id="ARBA00022807"/>
    </source>
</evidence>
<dbReference type="AlphaFoldDB" id="A0A4W3K072"/>
<dbReference type="InParanoid" id="A0A4W3K072"/>
<evidence type="ECO:0000256" key="8">
    <source>
        <dbReference type="RuleBase" id="RU367088"/>
    </source>
</evidence>
<dbReference type="GO" id="GO:0071108">
    <property type="term" value="P:protein K48-linked deubiquitination"/>
    <property type="evidence" value="ECO:0007669"/>
    <property type="project" value="InterPro"/>
</dbReference>
<keyword evidence="4 8" id="KW-0833">Ubl conjugation pathway</keyword>
<feature type="compositionally biased region" description="Basic and acidic residues" evidence="9">
    <location>
        <begin position="381"/>
        <end position="399"/>
    </location>
</feature>
<feature type="compositionally biased region" description="Polar residues" evidence="9">
    <location>
        <begin position="248"/>
        <end position="265"/>
    </location>
</feature>
<dbReference type="InterPro" id="IPR025257">
    <property type="entry name" value="MINDY-3/4_CD"/>
</dbReference>
<feature type="region of interest" description="Disordered" evidence="9">
    <location>
        <begin position="332"/>
        <end position="402"/>
    </location>
</feature>
<comment type="similarity">
    <text evidence="2 8">Belongs to the MINDY deubiquitinase family. FAM188 subfamily.</text>
</comment>
<reference evidence="12" key="2">
    <citation type="journal article" date="2007" name="PLoS Biol.">
        <title>Survey sequencing and comparative analysis of the elephant shark (Callorhinchus milii) genome.</title>
        <authorList>
            <person name="Venkatesh B."/>
            <person name="Kirkness E.F."/>
            <person name="Loh Y.H."/>
            <person name="Halpern A.L."/>
            <person name="Lee A.P."/>
            <person name="Johnson J."/>
            <person name="Dandona N."/>
            <person name="Viswanathan L.D."/>
            <person name="Tay A."/>
            <person name="Venter J.C."/>
            <person name="Strausberg R.L."/>
            <person name="Brenner S."/>
        </authorList>
    </citation>
    <scope>NUCLEOTIDE SEQUENCE [LARGE SCALE GENOMIC DNA]</scope>
</reference>
<feature type="region of interest" description="Disordered" evidence="9">
    <location>
        <begin position="281"/>
        <end position="308"/>
    </location>
</feature>
<keyword evidence="5 8" id="KW-0378">Hydrolase</keyword>
<dbReference type="PANTHER" id="PTHR12473">
    <property type="entry name" value="UBIQUITIN CARBOXYL-TERMINAL HYDROLASE MINDY-4-RELATED"/>
    <property type="match status" value="1"/>
</dbReference>
<dbReference type="Ensembl" id="ENSCMIT00000037876.1">
    <property type="protein sequence ID" value="ENSCMIP00000037335.1"/>
    <property type="gene ID" value="ENSCMIG00000015714.1"/>
</dbReference>
<feature type="region of interest" description="Disordered" evidence="9">
    <location>
        <begin position="235"/>
        <end position="266"/>
    </location>
</feature>
<reference evidence="12" key="1">
    <citation type="journal article" date="2006" name="Science">
        <title>Ancient noncoding elements conserved in the human genome.</title>
        <authorList>
            <person name="Venkatesh B."/>
            <person name="Kirkness E.F."/>
            <person name="Loh Y.H."/>
            <person name="Halpern A.L."/>
            <person name="Lee A.P."/>
            <person name="Johnson J."/>
            <person name="Dandona N."/>
            <person name="Viswanathan L.D."/>
            <person name="Tay A."/>
            <person name="Venter J.C."/>
            <person name="Strausberg R.L."/>
            <person name="Brenner S."/>
        </authorList>
    </citation>
    <scope>NUCLEOTIDE SEQUENCE [LARGE SCALE GENOMIC DNA]</scope>
</reference>
<keyword evidence="12" id="KW-1185">Reference proteome</keyword>
<keyword evidence="3 8" id="KW-0645">Protease</keyword>
<comment type="function">
    <text evidence="8">Hydrolase that can remove 'Lys-48'-linked conjugated ubiquitin from proteins.</text>
</comment>
<accession>A0A4W3K072</accession>
<evidence type="ECO:0000256" key="4">
    <source>
        <dbReference type="ARBA" id="ARBA00022786"/>
    </source>
</evidence>
<evidence type="ECO:0000256" key="9">
    <source>
        <dbReference type="SAM" id="MobiDB-lite"/>
    </source>
</evidence>
<organism evidence="11 12">
    <name type="scientific">Callorhinchus milii</name>
    <name type="common">Ghost shark</name>
    <dbReference type="NCBI Taxonomy" id="7868"/>
    <lineage>
        <taxon>Eukaryota</taxon>
        <taxon>Metazoa</taxon>
        <taxon>Chordata</taxon>
        <taxon>Craniata</taxon>
        <taxon>Vertebrata</taxon>
        <taxon>Chondrichthyes</taxon>
        <taxon>Holocephali</taxon>
        <taxon>Chimaeriformes</taxon>
        <taxon>Callorhinchidae</taxon>
        <taxon>Callorhinchus</taxon>
    </lineage>
</organism>
<dbReference type="Proteomes" id="UP000314986">
    <property type="component" value="Unassembled WGS sequence"/>
</dbReference>
<comment type="catalytic activity">
    <reaction evidence="1 8">
        <text>Thiol-dependent hydrolysis of ester, thioester, amide, peptide and isopeptide bonds formed by the C-terminal Gly of ubiquitin (a 76-residue protein attached to proteins as an intracellular targeting signal).</text>
        <dbReference type="EC" id="3.4.19.12"/>
    </reaction>
</comment>
<keyword evidence="6 8" id="KW-0788">Thiol protease</keyword>
<dbReference type="GeneID" id="103189621"/>
<dbReference type="GO" id="GO:0004843">
    <property type="term" value="F:cysteine-type deubiquitinase activity"/>
    <property type="evidence" value="ECO:0007669"/>
    <property type="project" value="UniProtKB-UniRule"/>
</dbReference>
<protein>
    <recommendedName>
        <fullName evidence="8">Ubiquitin carboxyl-terminal hydrolase MINDY</fullName>
        <ecNumber evidence="8">3.4.19.12</ecNumber>
    </recommendedName>
</protein>
<dbReference type="OrthoDB" id="10263628at2759"/>
<evidence type="ECO:0000256" key="3">
    <source>
        <dbReference type="ARBA" id="ARBA00022670"/>
    </source>
</evidence>
<dbReference type="SMART" id="SM01174">
    <property type="entry name" value="DUF4205"/>
    <property type="match status" value="1"/>
</dbReference>
<dbReference type="InterPro" id="IPR039785">
    <property type="entry name" value="MINY3/4"/>
</dbReference>
<proteinExistence type="inferred from homology"/>
<dbReference type="GO" id="GO:1990380">
    <property type="term" value="F:K48-linked deubiquitinase activity"/>
    <property type="evidence" value="ECO:0007669"/>
    <property type="project" value="UniProtKB-UniRule"/>
</dbReference>
<evidence type="ECO:0000256" key="5">
    <source>
        <dbReference type="ARBA" id="ARBA00022801"/>
    </source>
</evidence>
<dbReference type="GO" id="GO:0006508">
    <property type="term" value="P:proteolysis"/>
    <property type="evidence" value="ECO:0007669"/>
    <property type="project" value="UniProtKB-KW"/>
</dbReference>
<comment type="function">
    <text evidence="7">Probable hydrolase that can remove 'Lys-48'-linked conjugated ubiquitin from proteins.</text>
</comment>
<reference evidence="12" key="3">
    <citation type="journal article" date="2014" name="Nature">
        <title>Elephant shark genome provides unique insights into gnathostome evolution.</title>
        <authorList>
            <consortium name="International Elephant Shark Genome Sequencing Consortium"/>
            <person name="Venkatesh B."/>
            <person name="Lee A.P."/>
            <person name="Ravi V."/>
            <person name="Maurya A.K."/>
            <person name="Lian M.M."/>
            <person name="Swann J.B."/>
            <person name="Ohta Y."/>
            <person name="Flajnik M.F."/>
            <person name="Sutoh Y."/>
            <person name="Kasahara M."/>
            <person name="Hoon S."/>
            <person name="Gangu V."/>
            <person name="Roy S.W."/>
            <person name="Irimia M."/>
            <person name="Korzh V."/>
            <person name="Kondrychyn I."/>
            <person name="Lim Z.W."/>
            <person name="Tay B.H."/>
            <person name="Tohari S."/>
            <person name="Kong K.W."/>
            <person name="Ho S."/>
            <person name="Lorente-Galdos B."/>
            <person name="Quilez J."/>
            <person name="Marques-Bonet T."/>
            <person name="Raney B.J."/>
            <person name="Ingham P.W."/>
            <person name="Tay A."/>
            <person name="Hillier L.W."/>
            <person name="Minx P."/>
            <person name="Boehm T."/>
            <person name="Wilson R.K."/>
            <person name="Brenner S."/>
            <person name="Warren W.C."/>
        </authorList>
    </citation>
    <scope>NUCLEOTIDE SEQUENCE [LARGE SCALE GENOMIC DNA]</scope>
</reference>
<feature type="compositionally biased region" description="Basic and acidic residues" evidence="9">
    <location>
        <begin position="338"/>
        <end position="358"/>
    </location>
</feature>
<reference evidence="11" key="5">
    <citation type="submission" date="2025-09" db="UniProtKB">
        <authorList>
            <consortium name="Ensembl"/>
        </authorList>
    </citation>
    <scope>IDENTIFICATION</scope>
</reference>
<gene>
    <name evidence="11" type="primary">mindy4</name>
</gene>
<sequence length="798" mass="88268">MDNNGVVQEMAASLVREYLSRKGLKKTIAAMDQEFPRSETSINNRNELKKVLHLESLYKQNKDQLMPFRTMLEIITKYFLESSENAKNLTRDSIRTPAILNQRGSTSRIDNTFINIYDLCDEDKGGGLAVSELNKTEICRLPNDSYGAPCMSVSSSKTLQSIHKKKERISSSNSIGGCPSGGEPGLLPTSLLPPGSSVECGRVVMFPVESRGTESHKIKSSRIVRGMMTGPVATLQEDSSRKRLSKRASGSSLFLQPNDSDSSSGLKCYARQAGSMLENAASPEWLSPNPSADGMIPAEPTPVLDYPQKKTPASILGVRSSLKPQDARIFSDALDDPATDKMSDRDRRAAHSGQERKTLSNLNSGPHEKNKKVSFAPESTSLERKSRENSTRKTEDLYSRKPTLCSSPANQLEEWLQIADIDDEELSDVGAIPDFSVRKHHIDSKPIDLTLATDLKNLLFGSSLCCFTEEWKMQSFTFNELPNLKYGLVQKKGGPCGVLAVIQASVLQYLLFEDVNNSSIEAKQLQPTSAQRSQSLAMAIATILWRAGDKRKAVVALSTGRQQFIPVGRYKSDGSIETLILNTVTNYEDLSTFVQQNVGQFEVGPFGCILLTLSAILSRSIELVISDFDVPASSLIGAHGYCTQELVNLLLTGRAVSNVFNDVVDLDSGNGNITVLKGITGRSDIGLLSLFEHYSICKVGSYLKTPRFPIWVVCSESHFSVLFSLKKELMNDWKFERKFDMYYYDGLANQQDEIRLTIDAPQTCVVTREDDLIPPLENCIRTKWKGAVIDWNGTEPIL</sequence>
<evidence type="ECO:0000313" key="12">
    <source>
        <dbReference type="Proteomes" id="UP000314986"/>
    </source>
</evidence>
<feature type="region of interest" description="Disordered" evidence="9">
    <location>
        <begin position="170"/>
        <end position="190"/>
    </location>
</feature>
<dbReference type="GeneTree" id="ENSGT00940000159600"/>
<evidence type="ECO:0000313" key="11">
    <source>
        <dbReference type="Ensembl" id="ENSCMIP00000037335.1"/>
    </source>
</evidence>
<dbReference type="PANTHER" id="PTHR12473:SF8">
    <property type="entry name" value="UBIQUITIN CARBOXYL-TERMINAL HYDROLASE MINDY-4-RELATED"/>
    <property type="match status" value="1"/>
</dbReference>
<dbReference type="KEGG" id="cmk:103189621"/>
<dbReference type="InterPro" id="IPR059022">
    <property type="entry name" value="MINDY4_N"/>
</dbReference>
<dbReference type="OMA" id="SCFSTEW"/>